<keyword evidence="2" id="KW-1185">Reference proteome</keyword>
<sequence length="154" mass="18010">MLKCCSSCCCPSNSSKVVPFGNVATQEDVANWSLCFATLMNSKVGRYHFKRFLTKERADEYLSFWEEVEELKKTVNQTEIENKIMFIYETYIQSHTHHEISISGAERIKINNALKAEEFIASIFNNVQLEIYRVMEKDIYIRFCKSPEYQGLLH</sequence>
<protein>
    <submittedName>
        <fullName evidence="3">RGS domain-containing protein</fullName>
    </submittedName>
</protein>
<dbReference type="PANTHER" id="PTHR10845:SF235">
    <property type="entry name" value="REGULATOR OF G-PROTEIN SIGNALING RGS-3"/>
    <property type="match status" value="1"/>
</dbReference>
<dbReference type="InterPro" id="IPR016137">
    <property type="entry name" value="RGS"/>
</dbReference>
<dbReference type="PANTHER" id="PTHR10845">
    <property type="entry name" value="REGULATOR OF G PROTEIN SIGNALING"/>
    <property type="match status" value="1"/>
</dbReference>
<evidence type="ECO:0000313" key="2">
    <source>
        <dbReference type="Proteomes" id="UP000095282"/>
    </source>
</evidence>
<dbReference type="PRINTS" id="PR01301">
    <property type="entry name" value="RGSPROTEIN"/>
</dbReference>
<dbReference type="AlphaFoldDB" id="A0A1I7UX12"/>
<dbReference type="WBParaSite" id="Csp11.Scaffold630.g20185.t1">
    <property type="protein sequence ID" value="Csp11.Scaffold630.g20185.t1"/>
    <property type="gene ID" value="Csp11.Scaffold630.g20185"/>
</dbReference>
<evidence type="ECO:0000259" key="1">
    <source>
        <dbReference type="PROSITE" id="PS50132"/>
    </source>
</evidence>
<name>A0A1I7UX12_9PELO</name>
<reference evidence="3" key="1">
    <citation type="submission" date="2016-11" db="UniProtKB">
        <authorList>
            <consortium name="WormBaseParasite"/>
        </authorList>
    </citation>
    <scope>IDENTIFICATION</scope>
</reference>
<dbReference type="Proteomes" id="UP000095282">
    <property type="component" value="Unplaced"/>
</dbReference>
<dbReference type="Pfam" id="PF00615">
    <property type="entry name" value="RGS"/>
    <property type="match status" value="1"/>
</dbReference>
<dbReference type="SMART" id="SM00315">
    <property type="entry name" value="RGS"/>
    <property type="match status" value="1"/>
</dbReference>
<dbReference type="PROSITE" id="PS50132">
    <property type="entry name" value="RGS"/>
    <property type="match status" value="1"/>
</dbReference>
<dbReference type="eggNOG" id="KOG3589">
    <property type="taxonomic scope" value="Eukaryota"/>
</dbReference>
<dbReference type="InterPro" id="IPR036305">
    <property type="entry name" value="RGS_sf"/>
</dbReference>
<organism evidence="2 3">
    <name type="scientific">Caenorhabditis tropicalis</name>
    <dbReference type="NCBI Taxonomy" id="1561998"/>
    <lineage>
        <taxon>Eukaryota</taxon>
        <taxon>Metazoa</taxon>
        <taxon>Ecdysozoa</taxon>
        <taxon>Nematoda</taxon>
        <taxon>Chromadorea</taxon>
        <taxon>Rhabditida</taxon>
        <taxon>Rhabditina</taxon>
        <taxon>Rhabditomorpha</taxon>
        <taxon>Rhabditoidea</taxon>
        <taxon>Rhabditidae</taxon>
        <taxon>Peloderinae</taxon>
        <taxon>Caenorhabditis</taxon>
    </lineage>
</organism>
<dbReference type="SUPFAM" id="SSF48097">
    <property type="entry name" value="Regulator of G-protein signaling, RGS"/>
    <property type="match status" value="1"/>
</dbReference>
<accession>A0A1I7UX12</accession>
<proteinExistence type="predicted"/>
<dbReference type="STRING" id="1561998.A0A1I7UX12"/>
<dbReference type="InterPro" id="IPR044926">
    <property type="entry name" value="RGS_subdomain_2"/>
</dbReference>
<dbReference type="Gene3D" id="1.10.167.10">
    <property type="entry name" value="Regulator of G-protein Signalling 4, domain 2"/>
    <property type="match status" value="1"/>
</dbReference>
<evidence type="ECO:0000313" key="3">
    <source>
        <dbReference type="WBParaSite" id="Csp11.Scaffold630.g20185.t1"/>
    </source>
</evidence>
<feature type="domain" description="RGS" evidence="1">
    <location>
        <begin position="35"/>
        <end position="153"/>
    </location>
</feature>